<sequence>MENLNALFASIARKHLRIETLETRNSDQLDFPEVAVWEVRRALDAAFKAGYERGLEAQQQEPAQP</sequence>
<proteinExistence type="predicted"/>
<dbReference type="STRING" id="413882.AAW51_3978"/>
<name>A0A0G3BMJ7_9BURK</name>
<organism evidence="2 3">
    <name type="scientific">Caldimonas brevitalea</name>
    <dbReference type="NCBI Taxonomy" id="413882"/>
    <lineage>
        <taxon>Bacteria</taxon>
        <taxon>Pseudomonadati</taxon>
        <taxon>Pseudomonadota</taxon>
        <taxon>Betaproteobacteria</taxon>
        <taxon>Burkholderiales</taxon>
        <taxon>Sphaerotilaceae</taxon>
        <taxon>Caldimonas</taxon>
    </lineage>
</organism>
<keyword evidence="3" id="KW-1185">Reference proteome</keyword>
<evidence type="ECO:0000259" key="1">
    <source>
        <dbReference type="Pfam" id="PF21841"/>
    </source>
</evidence>
<dbReference type="AlphaFoldDB" id="A0A0G3BMJ7"/>
<dbReference type="KEGG" id="pbh:AAW51_3978"/>
<gene>
    <name evidence="2" type="ORF">AAW51_3978</name>
</gene>
<dbReference type="InterPro" id="IPR054195">
    <property type="entry name" value="DUF6900"/>
</dbReference>
<dbReference type="EMBL" id="CP011371">
    <property type="protein sequence ID" value="AKJ30669.1"/>
    <property type="molecule type" value="Genomic_DNA"/>
</dbReference>
<dbReference type="Proteomes" id="UP000035352">
    <property type="component" value="Chromosome"/>
</dbReference>
<feature type="domain" description="DUF6900" evidence="1">
    <location>
        <begin position="5"/>
        <end position="53"/>
    </location>
</feature>
<dbReference type="Pfam" id="PF21841">
    <property type="entry name" value="DUF6900"/>
    <property type="match status" value="1"/>
</dbReference>
<accession>A0A0G3BMJ7</accession>
<dbReference type="OrthoDB" id="7067229at2"/>
<evidence type="ECO:0000313" key="2">
    <source>
        <dbReference type="EMBL" id="AKJ30669.1"/>
    </source>
</evidence>
<protein>
    <recommendedName>
        <fullName evidence="1">DUF6900 domain-containing protein</fullName>
    </recommendedName>
</protein>
<dbReference type="RefSeq" id="WP_047195987.1">
    <property type="nucleotide sequence ID" value="NZ_CP011371.1"/>
</dbReference>
<evidence type="ECO:0000313" key="3">
    <source>
        <dbReference type="Proteomes" id="UP000035352"/>
    </source>
</evidence>
<reference evidence="2 3" key="1">
    <citation type="submission" date="2015-05" db="EMBL/GenBank/DDBJ databases">
        <authorList>
            <person name="Tang B."/>
            <person name="Yu Y."/>
        </authorList>
    </citation>
    <scope>NUCLEOTIDE SEQUENCE [LARGE SCALE GENOMIC DNA]</scope>
    <source>
        <strain evidence="2 3">DSM 7029</strain>
    </source>
</reference>